<dbReference type="InterPro" id="IPR044855">
    <property type="entry name" value="CoA-Trfase_III_dom3_sf"/>
</dbReference>
<protein>
    <submittedName>
        <fullName evidence="1">CoA transferase</fullName>
    </submittedName>
</protein>
<dbReference type="InterPro" id="IPR003673">
    <property type="entry name" value="CoA-Trfase_fam_III"/>
</dbReference>
<evidence type="ECO:0000313" key="2">
    <source>
        <dbReference type="Proteomes" id="UP001162880"/>
    </source>
</evidence>
<keyword evidence="2" id="KW-1185">Reference proteome</keyword>
<name>A0ABT0B5M0_9SPHN</name>
<dbReference type="InterPro" id="IPR050509">
    <property type="entry name" value="CoA-transferase_III"/>
</dbReference>
<sequence>MTGESATPLDGLKVVAHASGVAAAYAARMLGTMGGRVLLVEPNGGTPLRREPPFLPGIDGTESEESALFAYLAAGMESAVIDLAAPEGQARLADCLTGADVFIDDTPVAAREELGISETSLSERFPELIHVSVLPFGAYGPKAGWKGEDAVIQHAGGEGNLLPNGLAVEMFPDRAPLKIGGHFGEMQGGIAAALGALSALWARPECGGQYVDISCQDANLAVGAFAIQRLGDGSIEHRVERSFRYGGVIPCADGYLELLTLEQRQWDGLVDLLGRPEWALDPALADSLERSRRGPEINGYIREWASVRKVDDIVSAGQKLGVPLARYKSPAEILQGDQEWHRGLFQKVNAGAAGLVDVLVSPFHFDETPLSLRAGPPALGAAREAAAAGS</sequence>
<dbReference type="Pfam" id="PF02515">
    <property type="entry name" value="CoA_transf_3"/>
    <property type="match status" value="1"/>
</dbReference>
<keyword evidence="1" id="KW-0808">Transferase</keyword>
<dbReference type="Proteomes" id="UP001162880">
    <property type="component" value="Unassembled WGS sequence"/>
</dbReference>
<dbReference type="PANTHER" id="PTHR48228">
    <property type="entry name" value="SUCCINYL-COA--D-CITRAMALATE COA-TRANSFERASE"/>
    <property type="match status" value="1"/>
</dbReference>
<dbReference type="Gene3D" id="3.40.50.10540">
    <property type="entry name" value="Crotonobetainyl-coa:carnitine coa-transferase, domain 1"/>
    <property type="match status" value="1"/>
</dbReference>
<dbReference type="EMBL" id="JALHLE010000029">
    <property type="protein sequence ID" value="MCJ2180204.1"/>
    <property type="molecule type" value="Genomic_DNA"/>
</dbReference>
<dbReference type="RefSeq" id="WP_243995608.1">
    <property type="nucleotide sequence ID" value="NZ_JALHLE010000029.1"/>
</dbReference>
<accession>A0ABT0B5M0</accession>
<organism evidence="1 2">
    <name type="scientific">Novosphingobium album</name>
    <name type="common">ex Hu et al. 2023</name>
    <dbReference type="NCBI Taxonomy" id="2930093"/>
    <lineage>
        <taxon>Bacteria</taxon>
        <taxon>Pseudomonadati</taxon>
        <taxon>Pseudomonadota</taxon>
        <taxon>Alphaproteobacteria</taxon>
        <taxon>Sphingomonadales</taxon>
        <taxon>Sphingomonadaceae</taxon>
        <taxon>Novosphingobium</taxon>
    </lineage>
</organism>
<evidence type="ECO:0000313" key="1">
    <source>
        <dbReference type="EMBL" id="MCJ2180204.1"/>
    </source>
</evidence>
<dbReference type="InterPro" id="IPR023606">
    <property type="entry name" value="CoA-Trfase_III_dom_1_sf"/>
</dbReference>
<dbReference type="SUPFAM" id="SSF89796">
    <property type="entry name" value="CoA-transferase family III (CaiB/BaiF)"/>
    <property type="match status" value="1"/>
</dbReference>
<dbReference type="PANTHER" id="PTHR48228:SF5">
    <property type="entry name" value="ALPHA-METHYLACYL-COA RACEMASE"/>
    <property type="match status" value="1"/>
</dbReference>
<dbReference type="Gene3D" id="3.30.1540.10">
    <property type="entry name" value="formyl-coa transferase, domain 3"/>
    <property type="match status" value="1"/>
</dbReference>
<comment type="caution">
    <text evidence="1">The sequence shown here is derived from an EMBL/GenBank/DDBJ whole genome shotgun (WGS) entry which is preliminary data.</text>
</comment>
<proteinExistence type="predicted"/>
<reference evidence="1" key="1">
    <citation type="submission" date="2022-03" db="EMBL/GenBank/DDBJ databases">
        <title>Identification of a novel bacterium isolated from mangrove sediments.</title>
        <authorList>
            <person name="Pan X."/>
        </authorList>
    </citation>
    <scope>NUCLEOTIDE SEQUENCE</scope>
    <source>
        <strain evidence="1">B2580</strain>
    </source>
</reference>
<dbReference type="GO" id="GO:0016740">
    <property type="term" value="F:transferase activity"/>
    <property type="evidence" value="ECO:0007669"/>
    <property type="project" value="UniProtKB-KW"/>
</dbReference>
<gene>
    <name evidence="1" type="ORF">MTR64_16655</name>
</gene>